<evidence type="ECO:0000256" key="2">
    <source>
        <dbReference type="ARBA" id="ARBA00005851"/>
    </source>
</evidence>
<sequence length="123" mass="13677">MPCLRIETNVSKESFNQEKMANELLEALAKSMGKPIEYCMVVIVPDTLIFTGVDKTGKLPSVNASLMSIGCLGLKENKKLVAVLYPIIQKYLGVNEGLCYIQFKDVPSKDLSYKNMTFHDILG</sequence>
<name>A0ABM4CYG9_HYDVU</name>
<evidence type="ECO:0000256" key="9">
    <source>
        <dbReference type="ARBA" id="ARBA00039086"/>
    </source>
</evidence>
<dbReference type="Pfam" id="PF01187">
    <property type="entry name" value="MIF"/>
    <property type="match status" value="1"/>
</dbReference>
<gene>
    <name evidence="14" type="primary">LOC101239707</name>
</gene>
<comment type="catalytic activity">
    <reaction evidence="6">
        <text>3-phenylpyruvate = enol-phenylpyruvate</text>
        <dbReference type="Rhea" id="RHEA:17097"/>
        <dbReference type="ChEBI" id="CHEBI:16815"/>
        <dbReference type="ChEBI" id="CHEBI:18005"/>
        <dbReference type="EC" id="5.3.2.1"/>
    </reaction>
</comment>
<dbReference type="SUPFAM" id="SSF55331">
    <property type="entry name" value="Tautomerase/MIF"/>
    <property type="match status" value="1"/>
</dbReference>
<reference evidence="14" key="1">
    <citation type="submission" date="2025-08" db="UniProtKB">
        <authorList>
            <consortium name="RefSeq"/>
        </authorList>
    </citation>
    <scope>IDENTIFICATION</scope>
</reference>
<keyword evidence="3" id="KW-0202">Cytokine</keyword>
<evidence type="ECO:0000256" key="1">
    <source>
        <dbReference type="ARBA" id="ARBA00004613"/>
    </source>
</evidence>
<proteinExistence type="inferred from homology"/>
<evidence type="ECO:0000313" key="13">
    <source>
        <dbReference type="Proteomes" id="UP001652625"/>
    </source>
</evidence>
<evidence type="ECO:0000256" key="3">
    <source>
        <dbReference type="ARBA" id="ARBA00022514"/>
    </source>
</evidence>
<keyword evidence="4" id="KW-0964">Secreted</keyword>
<dbReference type="Gene3D" id="3.30.429.10">
    <property type="entry name" value="Macrophage Migration Inhibitory Factor"/>
    <property type="match status" value="1"/>
</dbReference>
<evidence type="ECO:0000256" key="5">
    <source>
        <dbReference type="ARBA" id="ARBA00023235"/>
    </source>
</evidence>
<comment type="similarity">
    <text evidence="2">Belongs to the MIF family.</text>
</comment>
<evidence type="ECO:0000313" key="14">
    <source>
        <dbReference type="RefSeq" id="XP_065666928.1"/>
    </source>
</evidence>
<protein>
    <recommendedName>
        <fullName evidence="12">L-dopachrome isomerase</fullName>
        <ecNumber evidence="9">5.3.2.1</ecNumber>
        <ecNumber evidence="8">5.3.3.12</ecNumber>
    </recommendedName>
    <alternativeName>
        <fullName evidence="10">L-dopachrome tautomerase</fullName>
    </alternativeName>
    <alternativeName>
        <fullName evidence="11">Phenylpyruvate tautomerase</fullName>
    </alternativeName>
</protein>
<organism evidence="13 14">
    <name type="scientific">Hydra vulgaris</name>
    <name type="common">Hydra</name>
    <name type="synonym">Hydra attenuata</name>
    <dbReference type="NCBI Taxonomy" id="6087"/>
    <lineage>
        <taxon>Eukaryota</taxon>
        <taxon>Metazoa</taxon>
        <taxon>Cnidaria</taxon>
        <taxon>Hydrozoa</taxon>
        <taxon>Hydroidolina</taxon>
        <taxon>Anthoathecata</taxon>
        <taxon>Aplanulata</taxon>
        <taxon>Hydridae</taxon>
        <taxon>Hydra</taxon>
    </lineage>
</organism>
<dbReference type="EC" id="5.3.3.12" evidence="8"/>
<dbReference type="PANTHER" id="PTHR11954:SF6">
    <property type="entry name" value="MACROPHAGE MIGRATION INHIBITORY FACTOR"/>
    <property type="match status" value="1"/>
</dbReference>
<evidence type="ECO:0000256" key="11">
    <source>
        <dbReference type="ARBA" id="ARBA00041912"/>
    </source>
</evidence>
<evidence type="ECO:0000256" key="6">
    <source>
        <dbReference type="ARBA" id="ARBA00036735"/>
    </source>
</evidence>
<evidence type="ECO:0000256" key="7">
    <source>
        <dbReference type="ARBA" id="ARBA00036823"/>
    </source>
</evidence>
<keyword evidence="13" id="KW-1185">Reference proteome</keyword>
<dbReference type="GeneID" id="101239707"/>
<accession>A0ABM4CYG9</accession>
<evidence type="ECO:0000256" key="8">
    <source>
        <dbReference type="ARBA" id="ARBA00038932"/>
    </source>
</evidence>
<dbReference type="EC" id="5.3.2.1" evidence="9"/>
<evidence type="ECO:0000256" key="12">
    <source>
        <dbReference type="ARBA" id="ARBA00042730"/>
    </source>
</evidence>
<dbReference type="Proteomes" id="UP001652625">
    <property type="component" value="Chromosome 11"/>
</dbReference>
<dbReference type="InterPro" id="IPR014347">
    <property type="entry name" value="Tautomerase/MIF_sf"/>
</dbReference>
<dbReference type="RefSeq" id="XP_065666928.1">
    <property type="nucleotide sequence ID" value="XM_065810856.1"/>
</dbReference>
<dbReference type="PANTHER" id="PTHR11954">
    <property type="entry name" value="D-DOPACHROME DECARBOXYLASE"/>
    <property type="match status" value="1"/>
</dbReference>
<evidence type="ECO:0000256" key="4">
    <source>
        <dbReference type="ARBA" id="ARBA00022525"/>
    </source>
</evidence>
<evidence type="ECO:0000256" key="10">
    <source>
        <dbReference type="ARBA" id="ARBA00041631"/>
    </source>
</evidence>
<keyword evidence="5" id="KW-0413">Isomerase</keyword>
<dbReference type="InterPro" id="IPR001398">
    <property type="entry name" value="Macrophage_inhib_fac"/>
</dbReference>
<comment type="catalytic activity">
    <reaction evidence="7">
        <text>L-dopachrome = 5,6-dihydroxyindole-2-carboxylate</text>
        <dbReference type="Rhea" id="RHEA:13041"/>
        <dbReference type="ChEBI" id="CHEBI:16875"/>
        <dbReference type="ChEBI" id="CHEBI:57509"/>
        <dbReference type="EC" id="5.3.3.12"/>
    </reaction>
</comment>
<comment type="subcellular location">
    <subcellularLocation>
        <location evidence="1">Secreted</location>
    </subcellularLocation>
</comment>